<dbReference type="Gene3D" id="3.30.160.880">
    <property type="entry name" value="Cell division protein ZapA protomer, N-terminal domain"/>
    <property type="match status" value="1"/>
</dbReference>
<dbReference type="Pfam" id="PF05164">
    <property type="entry name" value="ZapA"/>
    <property type="match status" value="1"/>
</dbReference>
<comment type="similarity">
    <text evidence="1">Belongs to the ZapA family. Type 1 subfamily.</text>
</comment>
<protein>
    <submittedName>
        <fullName evidence="3">Cell division protein ZapA</fullName>
    </submittedName>
</protein>
<keyword evidence="4" id="KW-1185">Reference proteome</keyword>
<accession>A0A975DJ95</accession>
<proteinExistence type="inferred from homology"/>
<dbReference type="InterPro" id="IPR036192">
    <property type="entry name" value="Cell_div_ZapA-like_sf"/>
</dbReference>
<evidence type="ECO:0000256" key="1">
    <source>
        <dbReference type="ARBA" id="ARBA00010074"/>
    </source>
</evidence>
<name>A0A975DJ95_9GAMM</name>
<keyword evidence="3" id="KW-0131">Cell cycle</keyword>
<gene>
    <name evidence="3" type="ORF">J5O05_08545</name>
</gene>
<sequence length="115" mass="12950">MANKTIQVTADVLGKPQQFTCTQGQEQELYDAVSLLNRRVEEMKNRSTVRNEHNALLMAALHLCHEVNALNKDADNTSSALKTLCEKLRLDEIIRHTSLVICCTILRSGMDLLLQ</sequence>
<evidence type="ECO:0000313" key="4">
    <source>
        <dbReference type="Proteomes" id="UP000664904"/>
    </source>
</evidence>
<dbReference type="KEGG" id="pxi:J5O05_08545"/>
<dbReference type="GO" id="GO:0051301">
    <property type="term" value="P:cell division"/>
    <property type="evidence" value="ECO:0007669"/>
    <property type="project" value="UniProtKB-KW"/>
</dbReference>
<dbReference type="RefSeq" id="WP_208844421.1">
    <property type="nucleotide sequence ID" value="NZ_CP072133.1"/>
</dbReference>
<dbReference type="AlphaFoldDB" id="A0A975DJ95"/>
<dbReference type="EMBL" id="CP072133">
    <property type="protein sequence ID" value="QTH72798.1"/>
    <property type="molecule type" value="Genomic_DNA"/>
</dbReference>
<dbReference type="InterPro" id="IPR007838">
    <property type="entry name" value="Cell_div_ZapA-like"/>
</dbReference>
<dbReference type="SUPFAM" id="SSF102829">
    <property type="entry name" value="Cell division protein ZapA-like"/>
    <property type="match status" value="1"/>
</dbReference>
<keyword evidence="2" id="KW-0175">Coiled coil</keyword>
<evidence type="ECO:0000256" key="2">
    <source>
        <dbReference type="ARBA" id="ARBA00023054"/>
    </source>
</evidence>
<evidence type="ECO:0000313" key="3">
    <source>
        <dbReference type="EMBL" id="QTH72798.1"/>
    </source>
</evidence>
<reference evidence="3" key="1">
    <citation type="submission" date="2021-03" db="EMBL/GenBank/DDBJ databases">
        <title>Complete Genome of Pseudoalteromonas xiamenensis STKMTI.2, a new potential marine bacterium producing anti-Vibrio compounds.</title>
        <authorList>
            <person name="Handayani D.P."/>
            <person name="Isnansetyo A."/>
            <person name="Istiqomah I."/>
            <person name="Jumina J."/>
        </authorList>
    </citation>
    <scope>NUCLEOTIDE SEQUENCE</scope>
    <source>
        <strain evidence="3">STKMTI.2</strain>
    </source>
</reference>
<keyword evidence="3" id="KW-0132">Cell division</keyword>
<dbReference type="Proteomes" id="UP000664904">
    <property type="component" value="Chromosome"/>
</dbReference>
<organism evidence="3 4">
    <name type="scientific">Pseudoalteromonas xiamenensis</name>
    <dbReference type="NCBI Taxonomy" id="882626"/>
    <lineage>
        <taxon>Bacteria</taxon>
        <taxon>Pseudomonadati</taxon>
        <taxon>Pseudomonadota</taxon>
        <taxon>Gammaproteobacteria</taxon>
        <taxon>Alteromonadales</taxon>
        <taxon>Pseudoalteromonadaceae</taxon>
        <taxon>Pseudoalteromonas</taxon>
    </lineage>
</organism>
<dbReference type="InterPro" id="IPR042233">
    <property type="entry name" value="Cell_div_ZapA_N"/>
</dbReference>